<dbReference type="GO" id="GO:0005737">
    <property type="term" value="C:cytoplasm"/>
    <property type="evidence" value="ECO:0007669"/>
    <property type="project" value="TreeGrafter"/>
</dbReference>
<comment type="subunit">
    <text evidence="4">Tetramer of two alpha and two beta subunits.</text>
</comment>
<dbReference type="FunFam" id="2.20.25.20:FF:000001">
    <property type="entry name" value="Casein kinase II subunit beta"/>
    <property type="match status" value="1"/>
</dbReference>
<dbReference type="GO" id="GO:0034456">
    <property type="term" value="C:UTP-C complex"/>
    <property type="evidence" value="ECO:0007669"/>
    <property type="project" value="TreeGrafter"/>
</dbReference>
<dbReference type="GO" id="GO:0019887">
    <property type="term" value="F:protein kinase regulator activity"/>
    <property type="evidence" value="ECO:0007669"/>
    <property type="project" value="InterPro"/>
</dbReference>
<dbReference type="GO" id="GO:0006359">
    <property type="term" value="P:regulation of transcription by RNA polymerase III"/>
    <property type="evidence" value="ECO:0007669"/>
    <property type="project" value="TreeGrafter"/>
</dbReference>
<dbReference type="PRINTS" id="PR00472">
    <property type="entry name" value="CASNKINASEII"/>
</dbReference>
<evidence type="ECO:0000256" key="2">
    <source>
        <dbReference type="ARBA" id="ARBA00045899"/>
    </source>
</evidence>
<dbReference type="InterPro" id="IPR035991">
    <property type="entry name" value="Casein_kinase_II_beta-like"/>
</dbReference>
<dbReference type="Gene3D" id="1.10.1820.10">
    <property type="entry name" value="protein kinase ck2 holoenzyme, chain C, domain 1"/>
    <property type="match status" value="1"/>
</dbReference>
<dbReference type="InterPro" id="IPR000704">
    <property type="entry name" value="Casein_kinase_II_reg-sub"/>
</dbReference>
<dbReference type="PANTHER" id="PTHR11740:SF39">
    <property type="entry name" value="CASEIN KINASE II SUBUNIT BETA"/>
    <property type="match status" value="1"/>
</dbReference>
<evidence type="ECO:0000313" key="5">
    <source>
        <dbReference type="EMBL" id="KAK3176215.1"/>
    </source>
</evidence>
<gene>
    <name evidence="5" type="primary">CKB2</name>
    <name evidence="5" type="ORF">OEA41_007538</name>
</gene>
<dbReference type="FunFam" id="1.10.1820.10:FF:000003">
    <property type="entry name" value="Casein kinase II subunit beta"/>
    <property type="match status" value="1"/>
</dbReference>
<dbReference type="InterPro" id="IPR016149">
    <property type="entry name" value="Casein_kin_II_reg-sub_N"/>
</dbReference>
<reference evidence="5" key="1">
    <citation type="submission" date="2022-11" db="EMBL/GenBank/DDBJ databases">
        <title>Chromosomal genome sequence assembly and mating type (MAT) locus characterization of the leprose asexual lichenized fungus Lepraria neglecta (Nyl.) Erichsen.</title>
        <authorList>
            <person name="Allen J.L."/>
            <person name="Pfeffer B."/>
        </authorList>
    </citation>
    <scope>NUCLEOTIDE SEQUENCE</scope>
    <source>
        <strain evidence="5">Allen 5258</strain>
    </source>
</reference>
<dbReference type="EMBL" id="JASNWA010000004">
    <property type="protein sequence ID" value="KAK3176215.1"/>
    <property type="molecule type" value="Genomic_DNA"/>
</dbReference>
<comment type="function">
    <text evidence="2 4">Regulatory subunit of casein kinase II/CK2. As part of the kinase complex regulates the basal catalytic activity of the alpha subunit a constitutively active serine/threonine-protein kinase that phosphorylates a large number of substrates containing acidic residues C-terminal to the phosphorylated serine or threonine.</text>
</comment>
<comment type="subunit">
    <text evidence="3">Tetramer composed of two alpha chains, one beta chain and one beta' chain.</text>
</comment>
<sequence length="302" mass="35186">MGSHLSLPERKYIPIVPSLPVQSIHEYIEDRWDFDEIDVDEADDLHELLLKTDYEGHLQRHFLNTMFISSRGNEYFCEIDEDYLTDRFNLTGLNTDVQYYQYALDLVTDVFDLDCDDDMREQIEKSARHLYGLVHARYITTTRGLAKMLEKYKKGDFGKCPRVMCSSHPLLPTGMSDIPHVQSVKLYCGKCEDLYNPKSSRHANIDGAYFGTSFQNILFQVYPALIPEKTIERYQPRIFGFKVHAAAALERWQSGRREEIQERLKDVGLDRCFKEDVELEDDMEEDDDEIEVLDVADEVVAE</sequence>
<evidence type="ECO:0000256" key="4">
    <source>
        <dbReference type="RuleBase" id="RU361268"/>
    </source>
</evidence>
<evidence type="ECO:0000256" key="1">
    <source>
        <dbReference type="ARBA" id="ARBA00006941"/>
    </source>
</evidence>
<dbReference type="Pfam" id="PF01214">
    <property type="entry name" value="CK_II_beta"/>
    <property type="match status" value="1"/>
</dbReference>
<evidence type="ECO:0000313" key="6">
    <source>
        <dbReference type="Proteomes" id="UP001276659"/>
    </source>
</evidence>
<evidence type="ECO:0000256" key="3">
    <source>
        <dbReference type="ARBA" id="ARBA00062110"/>
    </source>
</evidence>
<protein>
    <recommendedName>
        <fullName evidence="4">Casein kinase II subunit beta</fullName>
        <shortName evidence="4">CK II beta</shortName>
    </recommendedName>
</protein>
<dbReference type="SUPFAM" id="SSF57798">
    <property type="entry name" value="Casein kinase II beta subunit"/>
    <property type="match status" value="1"/>
</dbReference>
<comment type="caution">
    <text evidence="5">The sequence shown here is derived from an EMBL/GenBank/DDBJ whole genome shotgun (WGS) entry which is preliminary data.</text>
</comment>
<proteinExistence type="inferred from homology"/>
<dbReference type="GO" id="GO:0005956">
    <property type="term" value="C:protein kinase CK2 complex"/>
    <property type="evidence" value="ECO:0007669"/>
    <property type="project" value="UniProtKB-UniRule"/>
</dbReference>
<keyword evidence="6" id="KW-1185">Reference proteome</keyword>
<dbReference type="SMART" id="SM01085">
    <property type="entry name" value="CK_II_beta"/>
    <property type="match status" value="1"/>
</dbReference>
<dbReference type="Gene3D" id="2.20.25.20">
    <property type="match status" value="1"/>
</dbReference>
<dbReference type="Proteomes" id="UP001276659">
    <property type="component" value="Unassembled WGS sequence"/>
</dbReference>
<accession>A0AAD9ZFX1</accession>
<dbReference type="PANTHER" id="PTHR11740">
    <property type="entry name" value="CASEIN KINASE II SUBUNIT BETA"/>
    <property type="match status" value="1"/>
</dbReference>
<organism evidence="5 6">
    <name type="scientific">Lepraria neglecta</name>
    <dbReference type="NCBI Taxonomy" id="209136"/>
    <lineage>
        <taxon>Eukaryota</taxon>
        <taxon>Fungi</taxon>
        <taxon>Dikarya</taxon>
        <taxon>Ascomycota</taxon>
        <taxon>Pezizomycotina</taxon>
        <taxon>Lecanoromycetes</taxon>
        <taxon>OSLEUM clade</taxon>
        <taxon>Lecanoromycetidae</taxon>
        <taxon>Lecanorales</taxon>
        <taxon>Lecanorineae</taxon>
        <taxon>Stereocaulaceae</taxon>
        <taxon>Lepraria</taxon>
    </lineage>
</organism>
<comment type="similarity">
    <text evidence="1 4">Belongs to the casein kinase 2 subunit beta family.</text>
</comment>
<dbReference type="AlphaFoldDB" id="A0AAD9ZFX1"/>
<name>A0AAD9ZFX1_9LECA</name>